<dbReference type="EMBL" id="KB321003">
    <property type="protein sequence ID" value="ELW49143.1"/>
    <property type="molecule type" value="Genomic_DNA"/>
</dbReference>
<dbReference type="InParanoid" id="L9JFL9"/>
<dbReference type="STRING" id="246437.L9JFL9"/>
<evidence type="ECO:0000256" key="1">
    <source>
        <dbReference type="ARBA" id="ARBA00006488"/>
    </source>
</evidence>
<dbReference type="GO" id="GO:0020037">
    <property type="term" value="F:heme binding"/>
    <property type="evidence" value="ECO:0007669"/>
    <property type="project" value="InterPro"/>
</dbReference>
<keyword evidence="3" id="KW-1185">Reference proteome</keyword>
<accession>L9JFL9</accession>
<dbReference type="Proteomes" id="UP000011518">
    <property type="component" value="Unassembled WGS sequence"/>
</dbReference>
<dbReference type="Gene3D" id="1.10.760.10">
    <property type="entry name" value="Cytochrome c-like domain"/>
    <property type="match status" value="1"/>
</dbReference>
<reference evidence="3" key="1">
    <citation type="submission" date="2012-07" db="EMBL/GenBank/DDBJ databases">
        <title>Genome of the Chinese tree shrew, a rising model animal genetically related to primates.</title>
        <authorList>
            <person name="Zhang G."/>
            <person name="Fan Y."/>
            <person name="Yao Y."/>
            <person name="Huang Z."/>
        </authorList>
    </citation>
    <scope>NUCLEOTIDE SEQUENCE [LARGE SCALE GENOMIC DNA]</scope>
</reference>
<evidence type="ECO:0000313" key="3">
    <source>
        <dbReference type="Proteomes" id="UP000011518"/>
    </source>
</evidence>
<dbReference type="InterPro" id="IPR036909">
    <property type="entry name" value="Cyt_c-like_dom_sf"/>
</dbReference>
<dbReference type="SUPFAM" id="SSF46626">
    <property type="entry name" value="Cytochrome c"/>
    <property type="match status" value="1"/>
</dbReference>
<protein>
    <submittedName>
        <fullName evidence="2">Cytochrome c</fullName>
    </submittedName>
</protein>
<dbReference type="GO" id="GO:0009055">
    <property type="term" value="F:electron transfer activity"/>
    <property type="evidence" value="ECO:0007669"/>
    <property type="project" value="InterPro"/>
</dbReference>
<dbReference type="InterPro" id="IPR002327">
    <property type="entry name" value="Cyt_c_1A/1B"/>
</dbReference>
<evidence type="ECO:0000313" key="2">
    <source>
        <dbReference type="EMBL" id="ELW49143.1"/>
    </source>
</evidence>
<sequence>MGASSSPKVSYKLELKGKKSEFIQISRTYGYNKEENAIELKGEMKLRKSKVLQLKKRLSIKTSRYRIGLALNSEYNEELYEDGSPSLEKDPDGIDTDAMINKKAIFKTEKDSNKNKGIPLREDTLMEDLENPKKYIPGTEMIFVGIKKKSERAELIAYL</sequence>
<proteinExistence type="inferred from homology"/>
<dbReference type="PRINTS" id="PR00604">
    <property type="entry name" value="CYTCHRMECIAB"/>
</dbReference>
<dbReference type="PANTHER" id="PTHR11961">
    <property type="entry name" value="CYTOCHROME C"/>
    <property type="match status" value="1"/>
</dbReference>
<organism evidence="2 3">
    <name type="scientific">Tupaia chinensis</name>
    <name type="common">Chinese tree shrew</name>
    <name type="synonym">Tupaia belangeri chinensis</name>
    <dbReference type="NCBI Taxonomy" id="246437"/>
    <lineage>
        <taxon>Eukaryota</taxon>
        <taxon>Metazoa</taxon>
        <taxon>Chordata</taxon>
        <taxon>Craniata</taxon>
        <taxon>Vertebrata</taxon>
        <taxon>Euteleostomi</taxon>
        <taxon>Mammalia</taxon>
        <taxon>Eutheria</taxon>
        <taxon>Euarchontoglires</taxon>
        <taxon>Scandentia</taxon>
        <taxon>Tupaiidae</taxon>
        <taxon>Tupaia</taxon>
    </lineage>
</organism>
<name>L9JFL9_TUPCH</name>
<comment type="similarity">
    <text evidence="1">Belongs to the cytochrome c family.</text>
</comment>
<reference evidence="3" key="2">
    <citation type="journal article" date="2013" name="Nat. Commun.">
        <title>Genome of the Chinese tree shrew.</title>
        <authorList>
            <person name="Fan Y."/>
            <person name="Huang Z.Y."/>
            <person name="Cao C.C."/>
            <person name="Chen C.S."/>
            <person name="Chen Y.X."/>
            <person name="Fan D.D."/>
            <person name="He J."/>
            <person name="Hou H.L."/>
            <person name="Hu L."/>
            <person name="Hu X.T."/>
            <person name="Jiang X.T."/>
            <person name="Lai R."/>
            <person name="Lang Y.S."/>
            <person name="Liang B."/>
            <person name="Liao S.G."/>
            <person name="Mu D."/>
            <person name="Ma Y.Y."/>
            <person name="Niu Y.Y."/>
            <person name="Sun X.Q."/>
            <person name="Xia J.Q."/>
            <person name="Xiao J."/>
            <person name="Xiong Z.Q."/>
            <person name="Xu L."/>
            <person name="Yang L."/>
            <person name="Zhang Y."/>
            <person name="Zhao W."/>
            <person name="Zhao X.D."/>
            <person name="Zheng Y.T."/>
            <person name="Zhou J.M."/>
            <person name="Zhu Y.B."/>
            <person name="Zhang G.J."/>
            <person name="Wang J."/>
            <person name="Yao Y.G."/>
        </authorList>
    </citation>
    <scope>NUCLEOTIDE SEQUENCE [LARGE SCALE GENOMIC DNA]</scope>
</reference>
<gene>
    <name evidence="2" type="ORF">TREES_T100012346</name>
</gene>
<dbReference type="AlphaFoldDB" id="L9JFL9"/>